<evidence type="ECO:0000256" key="1">
    <source>
        <dbReference type="ARBA" id="ARBA00006739"/>
    </source>
</evidence>
<reference evidence="6 7" key="1">
    <citation type="journal article" date="2016" name="Nat. Commun.">
        <title>Extremotolerant tardigrade genome and improved radiotolerance of human cultured cells by tardigrade-unique protein.</title>
        <authorList>
            <person name="Hashimoto T."/>
            <person name="Horikawa D.D."/>
            <person name="Saito Y."/>
            <person name="Kuwahara H."/>
            <person name="Kozuka-Hata H."/>
            <person name="Shin-I T."/>
            <person name="Minakuchi Y."/>
            <person name="Ohishi K."/>
            <person name="Motoyama A."/>
            <person name="Aizu T."/>
            <person name="Enomoto A."/>
            <person name="Kondo K."/>
            <person name="Tanaka S."/>
            <person name="Hara Y."/>
            <person name="Koshikawa S."/>
            <person name="Sagara H."/>
            <person name="Miura T."/>
            <person name="Yokobori S."/>
            <person name="Miyagawa K."/>
            <person name="Suzuki Y."/>
            <person name="Kubo T."/>
            <person name="Oyama M."/>
            <person name="Kohara Y."/>
            <person name="Fujiyama A."/>
            <person name="Arakawa K."/>
            <person name="Katayama T."/>
            <person name="Toyoda A."/>
            <person name="Kunieda T."/>
        </authorList>
    </citation>
    <scope>NUCLEOTIDE SEQUENCE [LARGE SCALE GENOMIC DNA]</scope>
    <source>
        <strain evidence="6 7">YOKOZUNA-1</strain>
    </source>
</reference>
<evidence type="ECO:0000256" key="3">
    <source>
        <dbReference type="ARBA" id="ARBA00022679"/>
    </source>
</evidence>
<dbReference type="FunFam" id="3.90.550.10:FF:000175">
    <property type="entry name" value="Beta-1,4-mannosyltransferase bre-3"/>
    <property type="match status" value="1"/>
</dbReference>
<evidence type="ECO:0000256" key="2">
    <source>
        <dbReference type="ARBA" id="ARBA00022676"/>
    </source>
</evidence>
<keyword evidence="4" id="KW-1133">Transmembrane helix</keyword>
<feature type="transmembrane region" description="Helical" evidence="4">
    <location>
        <begin position="389"/>
        <end position="410"/>
    </location>
</feature>
<keyword evidence="4" id="KW-0812">Transmembrane</keyword>
<name>A0A1D1VFZ4_RAMVA</name>
<accession>A0A1D1VFZ4</accession>
<evidence type="ECO:0000313" key="7">
    <source>
        <dbReference type="Proteomes" id="UP000186922"/>
    </source>
</evidence>
<feature type="domain" description="Glycosyltransferase 2-like" evidence="5">
    <location>
        <begin position="193"/>
        <end position="405"/>
    </location>
</feature>
<dbReference type="STRING" id="947166.A0A1D1VFZ4"/>
<comment type="caution">
    <text evidence="6">The sequence shown here is derived from an EMBL/GenBank/DDBJ whole genome shotgun (WGS) entry which is preliminary data.</text>
</comment>
<keyword evidence="7" id="KW-1185">Reference proteome</keyword>
<dbReference type="InterPro" id="IPR001173">
    <property type="entry name" value="Glyco_trans_2-like"/>
</dbReference>
<dbReference type="InterPro" id="IPR027389">
    <property type="entry name" value="B_mannosylTrfase_Bre-3/Egh"/>
</dbReference>
<dbReference type="SUPFAM" id="SSF53448">
    <property type="entry name" value="Nucleotide-diphospho-sugar transferases"/>
    <property type="match status" value="1"/>
</dbReference>
<dbReference type="Proteomes" id="UP000186922">
    <property type="component" value="Unassembled WGS sequence"/>
</dbReference>
<dbReference type="Gene3D" id="3.90.550.10">
    <property type="entry name" value="Spore Coat Polysaccharide Biosynthesis Protein SpsA, Chain A"/>
    <property type="match status" value="1"/>
</dbReference>
<dbReference type="Pfam" id="PF13632">
    <property type="entry name" value="Glyco_trans_2_3"/>
    <property type="match status" value="1"/>
</dbReference>
<protein>
    <recommendedName>
        <fullName evidence="5">Glycosyltransferase 2-like domain-containing protein</fullName>
    </recommendedName>
</protein>
<dbReference type="PANTHER" id="PTHR16779">
    <property type="entry name" value="BETA-1,4-MANNOSYLTRANSFERASE EGH"/>
    <property type="match status" value="1"/>
</dbReference>
<keyword evidence="2" id="KW-0328">Glycosyltransferase</keyword>
<proteinExistence type="inferred from homology"/>
<dbReference type="InterPro" id="IPR029044">
    <property type="entry name" value="Nucleotide-diphossugar_trans"/>
</dbReference>
<keyword evidence="4" id="KW-0472">Membrane</keyword>
<feature type="transmembrane region" description="Helical" evidence="4">
    <location>
        <begin position="354"/>
        <end position="377"/>
    </location>
</feature>
<sequence>MLFSQTRLNGLLKQIFHDLLYFLILLYGLHSAKLAWNNDRSSEEPLPDPVKAYGVSVTIGLYILRYLALLALPQVLFNFFGLFFLNAFRETVESHAPPGDVPKLRFRCVTRGTFPELVHRTVERNLETVRRVGVVNYLYEVVTDNAISLPANESLKQIVVPTEYRSKTGALFKSRALQYCLEPGIYDCDDGTWIVHLDEETLLTERSVNGIINFVCDGKHAFGQGLVTYANDVVVNWITTTADSFRVADDMGKQRVQLKMFHKPLFSWKGSYVVTRATAEKDVTYDNGPDGSIAEDCYFAMKAFEKGYSFNWIEGEMWEKSPFTLSDLLKQRKRWIQGIFLVVHNHDIKFRYKIFLALSLYAWLSLPLSTLCAVLNFTLPAAYPHWLEWLTAWIASVNIYMFLFGALRSFPFRRLGVFRGFLCLIGAVLFIPVNVVIENVAVVWAIFSEKHQFYIVDKDYLGRTMGGSVV</sequence>
<feature type="transmembrane region" description="Helical" evidence="4">
    <location>
        <begin position="422"/>
        <end position="447"/>
    </location>
</feature>
<evidence type="ECO:0000313" key="6">
    <source>
        <dbReference type="EMBL" id="GAU97823.1"/>
    </source>
</evidence>
<comment type="similarity">
    <text evidence="1">Belongs to the glycosyltransferase 2 family.</text>
</comment>
<dbReference type="GO" id="GO:0019187">
    <property type="term" value="F:beta-1,4-mannosyltransferase activity"/>
    <property type="evidence" value="ECO:0007669"/>
    <property type="project" value="InterPro"/>
</dbReference>
<dbReference type="AlphaFoldDB" id="A0A1D1VFZ4"/>
<evidence type="ECO:0000256" key="4">
    <source>
        <dbReference type="SAM" id="Phobius"/>
    </source>
</evidence>
<gene>
    <name evidence="6" type="primary">RvY_09054-1</name>
    <name evidence="6" type="synonym">RvY_09054.1</name>
    <name evidence="6" type="ORF">RvY_09054</name>
</gene>
<dbReference type="EMBL" id="BDGG01000004">
    <property type="protein sequence ID" value="GAU97823.1"/>
    <property type="molecule type" value="Genomic_DNA"/>
</dbReference>
<dbReference type="PANTHER" id="PTHR16779:SF1">
    <property type="entry name" value="BETA-1,4-MANNOSYLTRANSFERASE EGH"/>
    <property type="match status" value="1"/>
</dbReference>
<evidence type="ECO:0000259" key="5">
    <source>
        <dbReference type="Pfam" id="PF13632"/>
    </source>
</evidence>
<dbReference type="OrthoDB" id="3971593at2759"/>
<dbReference type="GO" id="GO:0005737">
    <property type="term" value="C:cytoplasm"/>
    <property type="evidence" value="ECO:0007669"/>
    <property type="project" value="TreeGrafter"/>
</dbReference>
<feature type="transmembrane region" description="Helical" evidence="4">
    <location>
        <begin position="63"/>
        <end position="85"/>
    </location>
</feature>
<organism evidence="6 7">
    <name type="scientific">Ramazzottius varieornatus</name>
    <name type="common">Water bear</name>
    <name type="synonym">Tardigrade</name>
    <dbReference type="NCBI Taxonomy" id="947166"/>
    <lineage>
        <taxon>Eukaryota</taxon>
        <taxon>Metazoa</taxon>
        <taxon>Ecdysozoa</taxon>
        <taxon>Tardigrada</taxon>
        <taxon>Eutardigrada</taxon>
        <taxon>Parachela</taxon>
        <taxon>Hypsibioidea</taxon>
        <taxon>Ramazzottiidae</taxon>
        <taxon>Ramazzottius</taxon>
    </lineage>
</organism>
<keyword evidence="3" id="KW-0808">Transferase</keyword>